<sequence length="130" mass="14484">MKFFHCLKIENWKLKIVLGLILVSGFYILVSNKVANAAVDHGDKSFSFSASTTDSLKEITGDISLEQVAGTKNFLVRMWEATTNGFEVVDNWLAEKAGINLGGILRAIGSWFVIVLEWMLTGLKWLLGKF</sequence>
<reference evidence="3" key="1">
    <citation type="submission" date="2017-09" db="EMBL/GenBank/DDBJ databases">
        <title>Depth-based differentiation of microbial function through sediment-hosted aquifers and enrichment of novel symbionts in the deep terrestrial subsurface.</title>
        <authorList>
            <person name="Probst A.J."/>
            <person name="Ladd B."/>
            <person name="Jarett J.K."/>
            <person name="Geller-Mcgrath D.E."/>
            <person name="Sieber C.M.K."/>
            <person name="Emerson J.B."/>
            <person name="Anantharaman K."/>
            <person name="Thomas B.C."/>
            <person name="Malmstrom R."/>
            <person name="Stieglmeier M."/>
            <person name="Klingl A."/>
            <person name="Woyke T."/>
            <person name="Ryan C.M."/>
            <person name="Banfield J.F."/>
        </authorList>
    </citation>
    <scope>NUCLEOTIDE SEQUENCE [LARGE SCALE GENOMIC DNA]</scope>
</reference>
<name>A0A2H0UNA5_9BACT</name>
<dbReference type="Proteomes" id="UP000229526">
    <property type="component" value="Unassembled WGS sequence"/>
</dbReference>
<accession>A0A2H0UNA5</accession>
<comment type="caution">
    <text evidence="2">The sequence shown here is derived from an EMBL/GenBank/DDBJ whole genome shotgun (WGS) entry which is preliminary data.</text>
</comment>
<evidence type="ECO:0000313" key="3">
    <source>
        <dbReference type="Proteomes" id="UP000229526"/>
    </source>
</evidence>
<keyword evidence="1" id="KW-0472">Membrane</keyword>
<evidence type="ECO:0000256" key="1">
    <source>
        <dbReference type="SAM" id="Phobius"/>
    </source>
</evidence>
<dbReference type="AlphaFoldDB" id="A0A2H0UNA5"/>
<evidence type="ECO:0000313" key="2">
    <source>
        <dbReference type="EMBL" id="PIR87235.1"/>
    </source>
</evidence>
<proteinExistence type="predicted"/>
<protein>
    <submittedName>
        <fullName evidence="2">Uncharacterized protein</fullName>
    </submittedName>
</protein>
<dbReference type="EMBL" id="PFBD01000015">
    <property type="protein sequence ID" value="PIR87235.1"/>
    <property type="molecule type" value="Genomic_DNA"/>
</dbReference>
<organism evidence="2 3">
    <name type="scientific">Candidatus Harrisonbacteria bacterium CG10_big_fil_rev_8_21_14_0_10_49_15</name>
    <dbReference type="NCBI Taxonomy" id="1974587"/>
    <lineage>
        <taxon>Bacteria</taxon>
        <taxon>Candidatus Harrisoniibacteriota</taxon>
    </lineage>
</organism>
<keyword evidence="1" id="KW-1133">Transmembrane helix</keyword>
<feature type="transmembrane region" description="Helical" evidence="1">
    <location>
        <begin position="108"/>
        <end position="127"/>
    </location>
</feature>
<gene>
    <name evidence="2" type="ORF">COU11_01630</name>
</gene>
<keyword evidence="1" id="KW-0812">Transmembrane</keyword>
<feature type="transmembrane region" description="Helical" evidence="1">
    <location>
        <begin position="12"/>
        <end position="30"/>
    </location>
</feature>